<gene>
    <name evidence="1" type="ORF">HPB49_004531</name>
</gene>
<protein>
    <submittedName>
        <fullName evidence="1">Uncharacterized protein</fullName>
    </submittedName>
</protein>
<evidence type="ECO:0000313" key="1">
    <source>
        <dbReference type="EMBL" id="KAH7973727.1"/>
    </source>
</evidence>
<name>A0ACB8DMP6_DERSI</name>
<sequence>MAASSTHDGGVAEAAQSQVVERLVKMLDQVEKRVELLREHAASIEQERRGLVDTLSSVANSQELASLTPANDEDTRVPEEVAKEEKKEGSVRREANHEDTRVLEEVAKEEKKEGSVRREELREEVSLTVERLQTRVKSVDVSVTTPRSEEQETALGQIEQTQCKAYLNACSTDAAGPVDQKFQAAILGCTADDQKKTRRRLEAIQAALPRRS</sequence>
<accession>A0ACB8DMP6</accession>
<dbReference type="Proteomes" id="UP000821865">
    <property type="component" value="Chromosome 10"/>
</dbReference>
<organism evidence="1 2">
    <name type="scientific">Dermacentor silvarum</name>
    <name type="common">Tick</name>
    <dbReference type="NCBI Taxonomy" id="543639"/>
    <lineage>
        <taxon>Eukaryota</taxon>
        <taxon>Metazoa</taxon>
        <taxon>Ecdysozoa</taxon>
        <taxon>Arthropoda</taxon>
        <taxon>Chelicerata</taxon>
        <taxon>Arachnida</taxon>
        <taxon>Acari</taxon>
        <taxon>Parasitiformes</taxon>
        <taxon>Ixodida</taxon>
        <taxon>Ixodoidea</taxon>
        <taxon>Ixodidae</taxon>
        <taxon>Rhipicephalinae</taxon>
        <taxon>Dermacentor</taxon>
    </lineage>
</organism>
<dbReference type="EMBL" id="CM023479">
    <property type="protein sequence ID" value="KAH7973727.1"/>
    <property type="molecule type" value="Genomic_DNA"/>
</dbReference>
<reference evidence="1" key="1">
    <citation type="submission" date="2020-05" db="EMBL/GenBank/DDBJ databases">
        <title>Large-scale comparative analyses of tick genomes elucidate their genetic diversity and vector capacities.</title>
        <authorList>
            <person name="Jia N."/>
            <person name="Wang J."/>
            <person name="Shi W."/>
            <person name="Du L."/>
            <person name="Sun Y."/>
            <person name="Zhan W."/>
            <person name="Jiang J."/>
            <person name="Wang Q."/>
            <person name="Zhang B."/>
            <person name="Ji P."/>
            <person name="Sakyi L.B."/>
            <person name="Cui X."/>
            <person name="Yuan T."/>
            <person name="Jiang B."/>
            <person name="Yang W."/>
            <person name="Lam T.T.-Y."/>
            <person name="Chang Q."/>
            <person name="Ding S."/>
            <person name="Wang X."/>
            <person name="Zhu J."/>
            <person name="Ruan X."/>
            <person name="Zhao L."/>
            <person name="Wei J."/>
            <person name="Que T."/>
            <person name="Du C."/>
            <person name="Cheng J."/>
            <person name="Dai P."/>
            <person name="Han X."/>
            <person name="Huang E."/>
            <person name="Gao Y."/>
            <person name="Liu J."/>
            <person name="Shao H."/>
            <person name="Ye R."/>
            <person name="Li L."/>
            <person name="Wei W."/>
            <person name="Wang X."/>
            <person name="Wang C."/>
            <person name="Yang T."/>
            <person name="Huo Q."/>
            <person name="Li W."/>
            <person name="Guo W."/>
            <person name="Chen H."/>
            <person name="Zhou L."/>
            <person name="Ni X."/>
            <person name="Tian J."/>
            <person name="Zhou Y."/>
            <person name="Sheng Y."/>
            <person name="Liu T."/>
            <person name="Pan Y."/>
            <person name="Xia L."/>
            <person name="Li J."/>
            <person name="Zhao F."/>
            <person name="Cao W."/>
        </authorList>
    </citation>
    <scope>NUCLEOTIDE SEQUENCE</scope>
    <source>
        <strain evidence="1">Dsil-2018</strain>
    </source>
</reference>
<evidence type="ECO:0000313" key="2">
    <source>
        <dbReference type="Proteomes" id="UP000821865"/>
    </source>
</evidence>
<keyword evidence="2" id="KW-1185">Reference proteome</keyword>
<proteinExistence type="predicted"/>
<comment type="caution">
    <text evidence="1">The sequence shown here is derived from an EMBL/GenBank/DDBJ whole genome shotgun (WGS) entry which is preliminary data.</text>
</comment>